<sequence>MAESRWFASELRLQVSGRFPLSSSFRLAKVVFLRQTQLRRYGDADFFVNPAITITNIIALLLPTVLADAG</sequence>
<dbReference type="RefSeq" id="WP_010685746.1">
    <property type="nucleotide sequence ID" value="NZ_CP043538.1"/>
</dbReference>
<name>A0A6B9FHI1_9HYPH</name>
<dbReference type="KEGG" id="mmes:MMSR116_00580"/>
<dbReference type="AlphaFoldDB" id="A0A6B9FHI1"/>
<keyword evidence="1" id="KW-0812">Transmembrane</keyword>
<accession>A0A6B9FHI1</accession>
<reference evidence="2 3" key="2">
    <citation type="journal article" date="2013" name="Genome Announc.">
        <title>Draft Genome Sequence of Methylobacterium mesophilicum Strain SR1.6/6, Isolated from Citrus sinensis.</title>
        <authorList>
            <person name="Marinho Almeida D."/>
            <person name="Dini-Andreote F."/>
            <person name="Camargo Neves A.A."/>
            <person name="Juca Ramos R.T."/>
            <person name="Andreote F.D."/>
            <person name="Carneiro A.R."/>
            <person name="Oliveira de Souza Lima A."/>
            <person name="Caracciolo Gomes de Sa P.H."/>
            <person name="Ribeiro Barbosa M.S."/>
            <person name="Araujo W.L."/>
            <person name="Silva A."/>
        </authorList>
    </citation>
    <scope>NUCLEOTIDE SEQUENCE [LARGE SCALE GENOMIC DNA]</scope>
    <source>
        <strain evidence="2 3">SR1.6/6</strain>
    </source>
</reference>
<evidence type="ECO:0000256" key="1">
    <source>
        <dbReference type="SAM" id="Phobius"/>
    </source>
</evidence>
<reference evidence="2 3" key="1">
    <citation type="journal article" date="2012" name="Genet. Mol. Biol.">
        <title>Analysis of 16S rRNA and mxaF genes revealing insights into Methylobacterium niche-specific plant association.</title>
        <authorList>
            <person name="Dourado M.N."/>
            <person name="Andreote F.D."/>
            <person name="Dini-Andreote F."/>
            <person name="Conti R."/>
            <person name="Araujo J.M."/>
            <person name="Araujo W.L."/>
        </authorList>
    </citation>
    <scope>NUCLEOTIDE SEQUENCE [LARGE SCALE GENOMIC DNA]</scope>
    <source>
        <strain evidence="2 3">SR1.6/6</strain>
    </source>
</reference>
<evidence type="ECO:0000313" key="3">
    <source>
        <dbReference type="Proteomes" id="UP000012488"/>
    </source>
</evidence>
<gene>
    <name evidence="2" type="ORF">MMSR116_00580</name>
</gene>
<keyword evidence="1" id="KW-0472">Membrane</keyword>
<dbReference type="Proteomes" id="UP000012488">
    <property type="component" value="Chromosome"/>
</dbReference>
<keyword evidence="1" id="KW-1133">Transmembrane helix</keyword>
<organism evidence="2 3">
    <name type="scientific">Methylobacterium mesophilicum SR1.6/6</name>
    <dbReference type="NCBI Taxonomy" id="908290"/>
    <lineage>
        <taxon>Bacteria</taxon>
        <taxon>Pseudomonadati</taxon>
        <taxon>Pseudomonadota</taxon>
        <taxon>Alphaproteobacteria</taxon>
        <taxon>Hyphomicrobiales</taxon>
        <taxon>Methylobacteriaceae</taxon>
        <taxon>Methylobacterium</taxon>
    </lineage>
</organism>
<feature type="transmembrane region" description="Helical" evidence="1">
    <location>
        <begin position="46"/>
        <end position="66"/>
    </location>
</feature>
<evidence type="ECO:0000313" key="2">
    <source>
        <dbReference type="EMBL" id="QGY00574.1"/>
    </source>
</evidence>
<dbReference type="EMBL" id="CP043538">
    <property type="protein sequence ID" value="QGY00574.1"/>
    <property type="molecule type" value="Genomic_DNA"/>
</dbReference>
<proteinExistence type="predicted"/>
<protein>
    <submittedName>
        <fullName evidence="2">Uncharacterized protein</fullName>
    </submittedName>
</protein>